<organism evidence="2 3">
    <name type="scientific">Guyanagaster necrorhizus</name>
    <dbReference type="NCBI Taxonomy" id="856835"/>
    <lineage>
        <taxon>Eukaryota</taxon>
        <taxon>Fungi</taxon>
        <taxon>Dikarya</taxon>
        <taxon>Basidiomycota</taxon>
        <taxon>Agaricomycotina</taxon>
        <taxon>Agaricomycetes</taxon>
        <taxon>Agaricomycetidae</taxon>
        <taxon>Agaricales</taxon>
        <taxon>Marasmiineae</taxon>
        <taxon>Physalacriaceae</taxon>
        <taxon>Guyanagaster</taxon>
    </lineage>
</organism>
<evidence type="ECO:0000313" key="3">
    <source>
        <dbReference type="Proteomes" id="UP000812287"/>
    </source>
</evidence>
<dbReference type="RefSeq" id="XP_043036208.1">
    <property type="nucleotide sequence ID" value="XM_043178386.1"/>
</dbReference>
<feature type="region of interest" description="Disordered" evidence="1">
    <location>
        <begin position="419"/>
        <end position="440"/>
    </location>
</feature>
<dbReference type="GeneID" id="66100676"/>
<evidence type="ECO:0000256" key="1">
    <source>
        <dbReference type="SAM" id="MobiDB-lite"/>
    </source>
</evidence>
<dbReference type="AlphaFoldDB" id="A0A9P7VKC3"/>
<dbReference type="OrthoDB" id="2340858at2759"/>
<dbReference type="Proteomes" id="UP000812287">
    <property type="component" value="Unassembled WGS sequence"/>
</dbReference>
<feature type="compositionally biased region" description="Polar residues" evidence="1">
    <location>
        <begin position="420"/>
        <end position="440"/>
    </location>
</feature>
<gene>
    <name evidence="2" type="ORF">BT62DRAFT_1036389</name>
</gene>
<keyword evidence="3" id="KW-1185">Reference proteome</keyword>
<name>A0A9P7VKC3_9AGAR</name>
<comment type="caution">
    <text evidence="2">The sequence shown here is derived from an EMBL/GenBank/DDBJ whole genome shotgun (WGS) entry which is preliminary data.</text>
</comment>
<sequence length="440" mass="51384">MLIYAQFLALIPEQGFHEQVSWAKSLEAWLIFVETTIEEDGHQRDLHNKPLTEASAQALAFSDGSTHLHNPLDGGAPEVVSYLWKTRGKPYGSMLCRYEAIDYWRKDVGTIYATLCWISKQELRRISPAKLDTPLCQDGQYILNTICRAPSPRFCLSLRCVRVLRTRVTFLDVDGMDSGILSFIMVLMSTLQQFREYWWGRDDFLIANTVIHFPAFPNHVFTFCGSQLVVHKDYIYLFERLQTFSQYQRNYSWGNRSERASRYRKESRDVIFYFYHQTVHFSKDDVKEVGLNHDLIYTPPCVSYLVSVDTEMPKKHRIFSTERFKSLTKRVKWRRRQADLSPLHELQISIEKPLLPTPTEEYTTDDRFYTLRREVYNLVTQDSEPMAHMSTLLFRDLRFSDPLWCLATSSLRVVDETEAFTPSDTSQKVHTTAPESSSPL</sequence>
<dbReference type="EMBL" id="MU250549">
    <property type="protein sequence ID" value="KAG7442708.1"/>
    <property type="molecule type" value="Genomic_DNA"/>
</dbReference>
<protein>
    <submittedName>
        <fullName evidence="2">Uncharacterized protein</fullName>
    </submittedName>
</protein>
<evidence type="ECO:0000313" key="2">
    <source>
        <dbReference type="EMBL" id="KAG7442708.1"/>
    </source>
</evidence>
<proteinExistence type="predicted"/>
<accession>A0A9P7VKC3</accession>
<reference evidence="2" key="1">
    <citation type="submission" date="2020-11" db="EMBL/GenBank/DDBJ databases">
        <title>Adaptations for nitrogen fixation in a non-lichenized fungal sporocarp promotes dispersal by wood-feeding termites.</title>
        <authorList>
            <consortium name="DOE Joint Genome Institute"/>
            <person name="Koch R.A."/>
            <person name="Yoon G."/>
            <person name="Arayal U."/>
            <person name="Lail K."/>
            <person name="Amirebrahimi M."/>
            <person name="Labutti K."/>
            <person name="Lipzen A."/>
            <person name="Riley R."/>
            <person name="Barry K."/>
            <person name="Henrissat B."/>
            <person name="Grigoriev I.V."/>
            <person name="Herr J.R."/>
            <person name="Aime M.C."/>
        </authorList>
    </citation>
    <scope>NUCLEOTIDE SEQUENCE</scope>
    <source>
        <strain evidence="2">MCA 3950</strain>
    </source>
</reference>